<dbReference type="GeneID" id="46490474"/>
<dbReference type="AlphaFoldDB" id="A0A0E4FWG3"/>
<dbReference type="GO" id="GO:0000976">
    <property type="term" value="F:transcription cis-regulatory region binding"/>
    <property type="evidence" value="ECO:0007669"/>
    <property type="project" value="TreeGrafter"/>
</dbReference>
<accession>A0A0E4FWG3</accession>
<dbReference type="InterPro" id="IPR001647">
    <property type="entry name" value="HTH_TetR"/>
</dbReference>
<keyword evidence="1" id="KW-0805">Transcription regulation</keyword>
<dbReference type="InterPro" id="IPR036271">
    <property type="entry name" value="Tet_transcr_reg_TetR-rel_C_sf"/>
</dbReference>
<dbReference type="PROSITE" id="PS50977">
    <property type="entry name" value="HTH_TETR_2"/>
    <property type="match status" value="1"/>
</dbReference>
<dbReference type="Pfam" id="PF17932">
    <property type="entry name" value="TetR_C_24"/>
    <property type="match status" value="1"/>
</dbReference>
<dbReference type="InterPro" id="IPR050109">
    <property type="entry name" value="HTH-type_TetR-like_transc_reg"/>
</dbReference>
<dbReference type="SUPFAM" id="SSF48498">
    <property type="entry name" value="Tetracyclin repressor-like, C-terminal domain"/>
    <property type="match status" value="1"/>
</dbReference>
<keyword evidence="2" id="KW-0238">DNA-binding</keyword>
<keyword evidence="3" id="KW-0804">Transcription</keyword>
<dbReference type="InterPro" id="IPR041490">
    <property type="entry name" value="KstR2_TetR_C"/>
</dbReference>
<dbReference type="InterPro" id="IPR009057">
    <property type="entry name" value="Homeodomain-like_sf"/>
</dbReference>
<evidence type="ECO:0000256" key="3">
    <source>
        <dbReference type="ARBA" id="ARBA00023163"/>
    </source>
</evidence>
<dbReference type="PANTHER" id="PTHR30055">
    <property type="entry name" value="HTH-TYPE TRANSCRIPTIONAL REGULATOR RUTR"/>
    <property type="match status" value="1"/>
</dbReference>
<dbReference type="OMA" id="DVSRWYT"/>
<evidence type="ECO:0000256" key="2">
    <source>
        <dbReference type="ARBA" id="ARBA00023125"/>
    </source>
</evidence>
<dbReference type="RefSeq" id="WP_011086227.1">
    <property type="nucleotide sequence ID" value="NZ_AJQI01000157.1"/>
</dbReference>
<dbReference type="PANTHER" id="PTHR30055:SF240">
    <property type="entry name" value="HTH-TYPE TRANSCRIPTIONAL REGULATOR ACRR"/>
    <property type="match status" value="1"/>
</dbReference>
<organism evidence="4 5">
    <name type="scientific">Bradyrhizobium diazoefficiens</name>
    <dbReference type="NCBI Taxonomy" id="1355477"/>
    <lineage>
        <taxon>Bacteria</taxon>
        <taxon>Pseudomonadati</taxon>
        <taxon>Pseudomonadota</taxon>
        <taxon>Alphaproteobacteria</taxon>
        <taxon>Hyphomicrobiales</taxon>
        <taxon>Nitrobacteraceae</taxon>
        <taxon>Bradyrhizobium</taxon>
    </lineage>
</organism>
<dbReference type="PRINTS" id="PR00455">
    <property type="entry name" value="HTHTETR"/>
</dbReference>
<dbReference type="Pfam" id="PF00440">
    <property type="entry name" value="TetR_N"/>
    <property type="match status" value="1"/>
</dbReference>
<sequence>MTELSTMKDGVANQAEASDRVLQILAEAGRLFASKGFEGTSMRDIALACGISKSLLYHHFSNKDEIYARVAVGSTLELYLFVRDRIPDGPPSQKIRAFMVATAEYFRRYRWAWIASTTAFWNDPDRRRHKERLTRRDRFENFLRGLIQEAIDAGEIRKVDVPMTGRLILSSLNWMHRWYNPNKSATPEQIAEIFFDMLFNGLRSGELIELPGAEPPRAGRRKSR</sequence>
<protein>
    <submittedName>
        <fullName evidence="4">Transcriptional regulatory protein</fullName>
    </submittedName>
</protein>
<dbReference type="Proteomes" id="UP000063308">
    <property type="component" value="Chromosome"/>
</dbReference>
<reference evidence="4 5" key="1">
    <citation type="submission" date="2014-11" db="EMBL/GenBank/DDBJ databases">
        <title>Symbiosis island explosion on the genome of extra-slow-growing strains of soybean bradyrhizobia with massive insertion sequences.</title>
        <authorList>
            <person name="Iida T."/>
            <person name="Minamisawa K."/>
        </authorList>
    </citation>
    <scope>NUCLEOTIDE SEQUENCE [LARGE SCALE GENOMIC DNA]</scope>
    <source>
        <strain evidence="4 5">NK6</strain>
    </source>
</reference>
<name>A0A0E4FWG3_9BRAD</name>
<proteinExistence type="predicted"/>
<evidence type="ECO:0000313" key="5">
    <source>
        <dbReference type="Proteomes" id="UP000063308"/>
    </source>
</evidence>
<dbReference type="SUPFAM" id="SSF46689">
    <property type="entry name" value="Homeodomain-like"/>
    <property type="match status" value="1"/>
</dbReference>
<evidence type="ECO:0000256" key="1">
    <source>
        <dbReference type="ARBA" id="ARBA00023015"/>
    </source>
</evidence>
<evidence type="ECO:0000313" key="4">
    <source>
        <dbReference type="EMBL" id="BAR60684.1"/>
    </source>
</evidence>
<dbReference type="EMBL" id="AP014685">
    <property type="protein sequence ID" value="BAR60684.1"/>
    <property type="molecule type" value="Genomic_DNA"/>
</dbReference>
<dbReference type="GO" id="GO:0003700">
    <property type="term" value="F:DNA-binding transcription factor activity"/>
    <property type="evidence" value="ECO:0007669"/>
    <property type="project" value="TreeGrafter"/>
</dbReference>
<dbReference type="Gene3D" id="1.10.10.60">
    <property type="entry name" value="Homeodomain-like"/>
    <property type="match status" value="1"/>
</dbReference>
<dbReference type="Gene3D" id="1.10.357.10">
    <property type="entry name" value="Tetracycline Repressor, domain 2"/>
    <property type="match status" value="1"/>
</dbReference>
<gene>
    <name evidence="4" type="ORF">NK6_7533</name>
</gene>